<name>A0A699ZS77_HAELA</name>
<evidence type="ECO:0000313" key="1">
    <source>
        <dbReference type="EMBL" id="GFH21604.1"/>
    </source>
</evidence>
<dbReference type="EMBL" id="BLLF01001863">
    <property type="protein sequence ID" value="GFH21604.1"/>
    <property type="molecule type" value="Genomic_DNA"/>
</dbReference>
<sequence length="1625" mass="169047">MLVLSSPKPAALTRAAGTDFSLLSSTGDANSTCYTWAKYYDSLSRSGLFGQGPDEYQRFCKLSIEILLDPAGTTLADVFGKYSCVPGTPCCTPWGMTPAPLVCNQLKFPYRDSYEGSNGLASDVQCRPVAAGNGGKCIVVQDSCDVTFTTNYDSSTTASADLACPTGCNLTEARPGIFSPVYSIRDGYICRNAALADTCNSHIWQGACEKVSNASGSCAYIPVCQPETAVITPLGTDTCQITAPAGNLAASAQTCAAQSPLPFAGGTVYGQCQTTTTCMTNPVNDICTSFTDPYSCRNHTSADGRKPCEFIPQPSYFLGWSGRCRRAIDPCTSLSTLGGGSSSQCSRTAGCLVAQTCATKVGSPSDTCSSLVPEDCSTREECNTGIQCRPQINDCAFFTLLGSCTASAPAYCGTEPGQGCVIKDLGNHPCSDFTDASLCLAEQEFNTGAPLCMVQPTCSSVCPACQQCMSSVFNDFVNVSRSSYSDAEGSDSANTLSGLFLGYCAASLLPNGLVNDFSQCSDLADSIAASAYGGPALRAGWICNQIGRCPAVTGSNGKMLCPLLTVAGKAGSLDLCTEQGVSTGAATIPTAGPPPGSCSTDDDCLNNGANRVCGGSDNPAMSVTCSASGMDSVAFLGSCVSFCQAPSTVAVLEQLNAGRVNCSSDSDCPNDNICSSEAADGQFITTCVDSTATLQLTPATGLCVPTTYTMLSAKFDSVTGSTILVELASIPVMTSGDCRQLFDGDTCGKLGSDSYWEVGTNANNLAINQFVVYLDTDATITTADKIVMNNNEQLLSDAVSGKLYDGKPVELGEPATAPRPLAVISGSAVVSLPCTDRTAADDLMFDASDSLDFTGRSKLTYSWAYLDDSSLTGSGSVANDVRSALPSGLDSKSFTIPGSNLTTAWFNRNAGTHVFRVTVTNFLNGQDTYIFTLQVKEASTPQFSVVGGTRQFFSNDDDFLFLSVDIDPNTLCADAASPTWQWTTTGTNPFTLPSATTASSLFVPNSLLRTFAVNKREYQLTVTMTFNSATVSIPISLTCIGSQLQPALSGPSGLVSRNQVATFDASASKDPDGQPYAFQFSCILVENGAPCNTNPAAAGRQAGATFIQDLSQLEPRKDMVFQVKMSPALLCLQSTSPADGRVAYAYTVITTSDDAPVTAQIVQSCPGGCNPMLDPTQPLSLGVFVDGGFDRISKTVVQWNGSVTGSSSFTFKYPAAAGKYASALNDNYVLVPPSSLPTSGKLTINAILFSDCGGDLENCPNAKAVGRAVFSIDVNTPPSCSAPASANLDTCAVVSETQGSGGPVLGRAAPTPYSFTSTSNPSNVVKYTVSATGFRLSGRATPQYQYTVFDLQANTVFSQTDFATSSSMDWVGLPPGKYGFAVTVRDGAGATLAVNANTTATVSKATLTNQAELTLGIDTLRTTFLACPAADLTCMANAFGPLFGLALQANSTDDPASSAIPKLNLLQGSSNMGRAMADVARRLIAVDASNAATANRVLDLMSQVALFTFPADITGLTPGVLFGPELQQACNQRIMPTSQCPTTPSTTFILNMQYLAPGTNANYLTAIQPLPDTGGALVTGAMRLNYTGSAGSKITAGTDQPEGKITVTLPMATAWSASKSYACLL</sequence>
<protein>
    <submittedName>
        <fullName evidence="1">REJ domain-containing protein</fullName>
    </submittedName>
</protein>
<organism evidence="1 2">
    <name type="scientific">Haematococcus lacustris</name>
    <name type="common">Green alga</name>
    <name type="synonym">Haematococcus pluvialis</name>
    <dbReference type="NCBI Taxonomy" id="44745"/>
    <lineage>
        <taxon>Eukaryota</taxon>
        <taxon>Viridiplantae</taxon>
        <taxon>Chlorophyta</taxon>
        <taxon>core chlorophytes</taxon>
        <taxon>Chlorophyceae</taxon>
        <taxon>CS clade</taxon>
        <taxon>Chlamydomonadales</taxon>
        <taxon>Haematococcaceae</taxon>
        <taxon>Haematococcus</taxon>
    </lineage>
</organism>
<comment type="caution">
    <text evidence="1">The sequence shown here is derived from an EMBL/GenBank/DDBJ whole genome shotgun (WGS) entry which is preliminary data.</text>
</comment>
<keyword evidence="2" id="KW-1185">Reference proteome</keyword>
<gene>
    <name evidence="1" type="ORF">HaLaN_18945</name>
</gene>
<evidence type="ECO:0000313" key="2">
    <source>
        <dbReference type="Proteomes" id="UP000485058"/>
    </source>
</evidence>
<reference evidence="1 2" key="1">
    <citation type="submission" date="2020-02" db="EMBL/GenBank/DDBJ databases">
        <title>Draft genome sequence of Haematococcus lacustris strain NIES-144.</title>
        <authorList>
            <person name="Morimoto D."/>
            <person name="Nakagawa S."/>
            <person name="Yoshida T."/>
            <person name="Sawayama S."/>
        </authorList>
    </citation>
    <scope>NUCLEOTIDE SEQUENCE [LARGE SCALE GENOMIC DNA]</scope>
    <source>
        <strain evidence="1 2">NIES-144</strain>
    </source>
</reference>
<dbReference type="Gene3D" id="2.60.40.10">
    <property type="entry name" value="Immunoglobulins"/>
    <property type="match status" value="1"/>
</dbReference>
<proteinExistence type="predicted"/>
<dbReference type="InterPro" id="IPR013783">
    <property type="entry name" value="Ig-like_fold"/>
</dbReference>
<accession>A0A699ZS77</accession>
<dbReference type="Proteomes" id="UP000485058">
    <property type="component" value="Unassembled WGS sequence"/>
</dbReference>